<dbReference type="InterPro" id="IPR015057">
    <property type="entry name" value="Rv2632c-like"/>
</dbReference>
<gene>
    <name evidence="1" type="ORF">GCM10022255_012510</name>
</gene>
<dbReference type="Gene3D" id="3.30.160.240">
    <property type="entry name" value="Rv1738"/>
    <property type="match status" value="1"/>
</dbReference>
<dbReference type="Pfam" id="PF08962">
    <property type="entry name" value="Rv2632c-like"/>
    <property type="match status" value="1"/>
</dbReference>
<name>A0ABP8CZP4_9ACTN</name>
<dbReference type="Proteomes" id="UP001500620">
    <property type="component" value="Unassembled WGS sequence"/>
</dbReference>
<proteinExistence type="predicted"/>
<accession>A0ABP8CZP4</accession>
<keyword evidence="2" id="KW-1185">Reference proteome</keyword>
<evidence type="ECO:0000313" key="2">
    <source>
        <dbReference type="Proteomes" id="UP001500620"/>
    </source>
</evidence>
<dbReference type="EMBL" id="BAABAT010000002">
    <property type="protein sequence ID" value="GAA4245381.1"/>
    <property type="molecule type" value="Genomic_DNA"/>
</dbReference>
<reference evidence="2" key="1">
    <citation type="journal article" date="2019" name="Int. J. Syst. Evol. Microbiol.">
        <title>The Global Catalogue of Microorganisms (GCM) 10K type strain sequencing project: providing services to taxonomists for standard genome sequencing and annotation.</title>
        <authorList>
            <consortium name="The Broad Institute Genomics Platform"/>
            <consortium name="The Broad Institute Genome Sequencing Center for Infectious Disease"/>
            <person name="Wu L."/>
            <person name="Ma J."/>
        </authorList>
    </citation>
    <scope>NUCLEOTIDE SEQUENCE [LARGE SCALE GENOMIC DNA]</scope>
    <source>
        <strain evidence="2">JCM 17441</strain>
    </source>
</reference>
<dbReference type="InterPro" id="IPR038070">
    <property type="entry name" value="Rv2632c-like_sf"/>
</dbReference>
<organism evidence="1 2">
    <name type="scientific">Dactylosporangium darangshiense</name>
    <dbReference type="NCBI Taxonomy" id="579108"/>
    <lineage>
        <taxon>Bacteria</taxon>
        <taxon>Bacillati</taxon>
        <taxon>Actinomycetota</taxon>
        <taxon>Actinomycetes</taxon>
        <taxon>Micromonosporales</taxon>
        <taxon>Micromonosporaceae</taxon>
        <taxon>Dactylosporangium</taxon>
    </lineage>
</organism>
<evidence type="ECO:0000313" key="1">
    <source>
        <dbReference type="EMBL" id="GAA4245381.1"/>
    </source>
</evidence>
<comment type="caution">
    <text evidence="1">The sequence shown here is derived from an EMBL/GenBank/DDBJ whole genome shotgun (WGS) entry which is preliminary data.</text>
</comment>
<dbReference type="SUPFAM" id="SSF143212">
    <property type="entry name" value="Rv2632c-like"/>
    <property type="match status" value="1"/>
</dbReference>
<sequence length="88" mass="9407">MTVTKHWSVDIEIGEHNGQTHVEARLNTEDDTIVTGIGDAHLNPADEDIPEIGDELAAARALSDLGHRLLMTASADIEAVTDEPLPIG</sequence>
<dbReference type="RefSeq" id="WP_345122174.1">
    <property type="nucleotide sequence ID" value="NZ_BAABAT010000002.1"/>
</dbReference>
<protein>
    <submittedName>
        <fullName evidence="1">DUF1876 domain-containing protein</fullName>
    </submittedName>
</protein>